<dbReference type="Proteomes" id="UP000009096">
    <property type="component" value="Chromosome 3"/>
</dbReference>
<proteinExistence type="predicted"/>
<evidence type="ECO:0000313" key="1">
    <source>
        <dbReference type="EMBL" id="EWG48304.1"/>
    </source>
</evidence>
<dbReference type="VEuPathDB" id="FungiDB:FVEG_16253"/>
<dbReference type="RefSeq" id="XP_018754495.1">
    <property type="nucleotide sequence ID" value="XM_018905493.1"/>
</dbReference>
<evidence type="ECO:0000313" key="2">
    <source>
        <dbReference type="Proteomes" id="UP000009096"/>
    </source>
</evidence>
<accession>W7MKJ6</accession>
<reference evidence="1 2" key="1">
    <citation type="journal article" date="2010" name="Nature">
        <title>Comparative genomics reveals mobile pathogenicity chromosomes in Fusarium.</title>
        <authorList>
            <person name="Ma L.J."/>
            <person name="van der Does H.C."/>
            <person name="Borkovich K.A."/>
            <person name="Coleman J.J."/>
            <person name="Daboussi M.J."/>
            <person name="Di Pietro A."/>
            <person name="Dufresne M."/>
            <person name="Freitag M."/>
            <person name="Grabherr M."/>
            <person name="Henrissat B."/>
            <person name="Houterman P.M."/>
            <person name="Kang S."/>
            <person name="Shim W.B."/>
            <person name="Woloshuk C."/>
            <person name="Xie X."/>
            <person name="Xu J.R."/>
            <person name="Antoniw J."/>
            <person name="Baker S.E."/>
            <person name="Bluhm B.H."/>
            <person name="Breakspear A."/>
            <person name="Brown D.W."/>
            <person name="Butchko R.A."/>
            <person name="Chapman S."/>
            <person name="Coulson R."/>
            <person name="Coutinho P.M."/>
            <person name="Danchin E.G."/>
            <person name="Diener A."/>
            <person name="Gale L.R."/>
            <person name="Gardiner D.M."/>
            <person name="Goff S."/>
            <person name="Hammond-Kosack K.E."/>
            <person name="Hilburn K."/>
            <person name="Hua-Van A."/>
            <person name="Jonkers W."/>
            <person name="Kazan K."/>
            <person name="Kodira C.D."/>
            <person name="Koehrsen M."/>
            <person name="Kumar L."/>
            <person name="Lee Y.H."/>
            <person name="Li L."/>
            <person name="Manners J.M."/>
            <person name="Miranda-Saavedra D."/>
            <person name="Mukherjee M."/>
            <person name="Park G."/>
            <person name="Park J."/>
            <person name="Park S.Y."/>
            <person name="Proctor R.H."/>
            <person name="Regev A."/>
            <person name="Ruiz-Roldan M.C."/>
            <person name="Sain D."/>
            <person name="Sakthikumar S."/>
            <person name="Sykes S."/>
            <person name="Schwartz D.C."/>
            <person name="Turgeon B.G."/>
            <person name="Wapinski I."/>
            <person name="Yoder O."/>
            <person name="Young S."/>
            <person name="Zeng Q."/>
            <person name="Zhou S."/>
            <person name="Galagan J."/>
            <person name="Cuomo C.A."/>
            <person name="Kistler H.C."/>
            <person name="Rep M."/>
        </authorList>
    </citation>
    <scope>NUCLEOTIDE SEQUENCE [LARGE SCALE GENOMIC DNA]</scope>
    <source>
        <strain evidence="2">M3125 / FGSC 7600</strain>
    </source>
</reference>
<name>W7MKJ6_GIBM7</name>
<dbReference type="GeneID" id="30073129"/>
<organism evidence="1 2">
    <name type="scientific">Gibberella moniliformis (strain M3125 / FGSC 7600)</name>
    <name type="common">Maize ear and stalk rot fungus</name>
    <name type="synonym">Fusarium verticillioides</name>
    <dbReference type="NCBI Taxonomy" id="334819"/>
    <lineage>
        <taxon>Eukaryota</taxon>
        <taxon>Fungi</taxon>
        <taxon>Dikarya</taxon>
        <taxon>Ascomycota</taxon>
        <taxon>Pezizomycotina</taxon>
        <taxon>Sordariomycetes</taxon>
        <taxon>Hypocreomycetidae</taxon>
        <taxon>Hypocreales</taxon>
        <taxon>Nectriaceae</taxon>
        <taxon>Fusarium</taxon>
        <taxon>Fusarium fujikuroi species complex</taxon>
    </lineage>
</organism>
<keyword evidence="2" id="KW-1185">Reference proteome</keyword>
<gene>
    <name evidence="1" type="ORF">FVEG_16253</name>
</gene>
<protein>
    <submittedName>
        <fullName evidence="1">Uncharacterized protein</fullName>
    </submittedName>
</protein>
<dbReference type="AlphaFoldDB" id="W7MKJ6"/>
<dbReference type="KEGG" id="fvr:FVEG_16253"/>
<dbReference type="EMBL" id="DS022251">
    <property type="protein sequence ID" value="EWG48304.1"/>
    <property type="molecule type" value="Genomic_DNA"/>
</dbReference>
<sequence length="105" mass="11963">MQTERFIWLFGFLRAPCFSPRPYVQPHVYRTSIVWDSSDCHHSLGGTNYRGAGGRVIWSDGLYLAYLYGKCELHTLSFTVATLQRVYRILFLLSTCSTVSTSSTV</sequence>